<evidence type="ECO:0008006" key="3">
    <source>
        <dbReference type="Google" id="ProtNLM"/>
    </source>
</evidence>
<keyword evidence="1" id="KW-1133">Transmembrane helix</keyword>
<name>A0A0K2UJF5_LEPSM</name>
<feature type="transmembrane region" description="Helical" evidence="1">
    <location>
        <begin position="124"/>
        <end position="142"/>
    </location>
</feature>
<evidence type="ECO:0000256" key="1">
    <source>
        <dbReference type="SAM" id="Phobius"/>
    </source>
</evidence>
<accession>A0A0K2UJF5</accession>
<feature type="transmembrane region" description="Helical" evidence="1">
    <location>
        <begin position="67"/>
        <end position="89"/>
    </location>
</feature>
<dbReference type="OrthoDB" id="10531902at2759"/>
<feature type="transmembrane region" description="Helical" evidence="1">
    <location>
        <begin position="281"/>
        <end position="299"/>
    </location>
</feature>
<protein>
    <recommendedName>
        <fullName evidence="3">G-protein coupled receptors family 1 profile domain-containing protein</fullName>
    </recommendedName>
</protein>
<keyword evidence="1" id="KW-0472">Membrane</keyword>
<feature type="transmembrane region" description="Helical" evidence="1">
    <location>
        <begin position="238"/>
        <end position="261"/>
    </location>
</feature>
<dbReference type="EMBL" id="HACA01020982">
    <property type="protein sequence ID" value="CDW38343.1"/>
    <property type="molecule type" value="Transcribed_RNA"/>
</dbReference>
<feature type="transmembrane region" description="Helical" evidence="1">
    <location>
        <begin position="188"/>
        <end position="211"/>
    </location>
</feature>
<proteinExistence type="predicted"/>
<organism evidence="2">
    <name type="scientific">Lepeophtheirus salmonis</name>
    <name type="common">Salmon louse</name>
    <name type="synonym">Caligus salmonis</name>
    <dbReference type="NCBI Taxonomy" id="72036"/>
    <lineage>
        <taxon>Eukaryota</taxon>
        <taxon>Metazoa</taxon>
        <taxon>Ecdysozoa</taxon>
        <taxon>Arthropoda</taxon>
        <taxon>Crustacea</taxon>
        <taxon>Multicrustacea</taxon>
        <taxon>Hexanauplia</taxon>
        <taxon>Copepoda</taxon>
        <taxon>Siphonostomatoida</taxon>
        <taxon>Caligidae</taxon>
        <taxon>Lepeophtheirus</taxon>
    </lineage>
</organism>
<dbReference type="AlphaFoldDB" id="A0A0K2UJF5"/>
<evidence type="ECO:0000313" key="2">
    <source>
        <dbReference type="EMBL" id="CDW38343.1"/>
    </source>
</evidence>
<sequence>MNISNTSIQDSLPVEVEGHFSFTNKITEEWIWVCVYGISVVLVIILNVLMLCSFCKNGFLRTANTHRAIAFLAFRNVIRSIFSIALLYITKFNYTFKDFKNFTAFSDRDGAPLLCDILCAVDNFLLAYPMFVIVSLAVHMFTRYPSPQLGMMSFKKFPFTSPHTDTNLKVYGQRHSKLNTGFLPRESICLGIVLPGLPLILAGLVACPIPLMHLTHTLEVIPDMFICKDSTSHLTFDISIFILQFCLPFLLVLFLGIGLIVRRCLQCSTHHCCNSWCKEEGVIICYFILVSLSQSLYYLPIFEQFANKIEINNFIANYLEKWISPQIARAAEAGITGGSLPLLCFFFLPTYRQFTTEPDADDLKLSIPDGQESVIMTGVTTSHHDLLPASHPTTPGASHRSLEPQHQFATILTSSAYGSGSHKRRYQDHDFDDDL</sequence>
<keyword evidence="1" id="KW-0812">Transmembrane</keyword>
<reference evidence="2" key="1">
    <citation type="submission" date="2014-05" db="EMBL/GenBank/DDBJ databases">
        <authorList>
            <person name="Chronopoulou M."/>
        </authorList>
    </citation>
    <scope>NUCLEOTIDE SEQUENCE</scope>
    <source>
        <tissue evidence="2">Whole organism</tissue>
    </source>
</reference>
<feature type="transmembrane region" description="Helical" evidence="1">
    <location>
        <begin position="30"/>
        <end position="55"/>
    </location>
</feature>